<sequence>MPIITNIQAREVLDSRGNPTVEVEVFTLSGAFGRAIVPSGASTGEYEAVELRDGDEKRYNGKGVLKAVSHVNENIAEELLEEGYSVLDQVVIDKVLIELDGTPNKGKLGANAILGVSMAVAHAAADYLDVPLYQYLGGVNAKQLPVPMLNILNGGEHADNNVDIQEFMIMPVGAESFRHGLRMGAEIFHSLRTVLQSKGMNTSVGDEGGFAPNLASSEEALDTILEAIEKAGYKPGEEILLALDVAASEFYNKDEKTYNLAGEGVKRTSAEMVDWYEKLCDKYPIISIEDGLDENDWAGHKLLTERLGDRVQLVGDDLFVTNTEKLARGIKEGVGNSILIKVNQIGTLTETFDAIEMAKRAGFTAIISHRSGESEDTTIADIAVATNAGQIKTGAPSRSDRVAKYNQLLRIEDQLDNTAEYYGLKTFYNLKK</sequence>
<dbReference type="EC" id="4.2.1.11" evidence="3 11"/>
<dbReference type="SFLD" id="SFLDG00178">
    <property type="entry name" value="enolase"/>
    <property type="match status" value="1"/>
</dbReference>
<comment type="caution">
    <text evidence="14">The sequence shown here is derived from an EMBL/GenBank/DDBJ whole genome shotgun (WGS) entry which is preliminary data.</text>
</comment>
<reference evidence="15" key="1">
    <citation type="journal article" date="2019" name="Int. J. Syst. Evol. Microbiol.">
        <title>The Global Catalogue of Microorganisms (GCM) 10K type strain sequencing project: providing services to taxonomists for standard genome sequencing and annotation.</title>
        <authorList>
            <consortium name="The Broad Institute Genomics Platform"/>
            <consortium name="The Broad Institute Genome Sequencing Center for Infectious Disease"/>
            <person name="Wu L."/>
            <person name="Ma J."/>
        </authorList>
    </citation>
    <scope>NUCLEOTIDE SEQUENCE [LARGE SCALE GENOMIC DNA]</scope>
    <source>
        <strain evidence="15">CGMCC 4.7177</strain>
    </source>
</reference>
<keyword evidence="7 11" id="KW-0460">Magnesium</keyword>
<name>A0ABW4SDB5_9BACL</name>
<protein>
    <recommendedName>
        <fullName evidence="4 11">Enolase</fullName>
        <ecNumber evidence="3 11">4.2.1.11</ecNumber>
    </recommendedName>
    <alternativeName>
        <fullName evidence="11">2-phospho-D-glycerate hydro-lyase</fullName>
    </alternativeName>
    <alternativeName>
        <fullName evidence="11">2-phosphoglycerate dehydratase</fullName>
    </alternativeName>
</protein>
<dbReference type="InterPro" id="IPR020810">
    <property type="entry name" value="Enolase_C"/>
</dbReference>
<evidence type="ECO:0000256" key="5">
    <source>
        <dbReference type="ARBA" id="ARBA00022525"/>
    </source>
</evidence>
<feature type="binding site" evidence="11">
    <location>
        <position position="370"/>
    </location>
    <ligand>
        <name>(2R)-2-phosphoglycerate</name>
        <dbReference type="ChEBI" id="CHEBI:58289"/>
    </ligand>
</feature>
<dbReference type="HAMAP" id="MF_00318">
    <property type="entry name" value="Enolase"/>
    <property type="match status" value="1"/>
</dbReference>
<feature type="binding site" evidence="11">
    <location>
        <position position="341"/>
    </location>
    <ligand>
        <name>(2R)-2-phosphoglycerate</name>
        <dbReference type="ChEBI" id="CHEBI:58289"/>
    </ligand>
</feature>
<dbReference type="GO" id="GO:0004634">
    <property type="term" value="F:phosphopyruvate hydratase activity"/>
    <property type="evidence" value="ECO:0007669"/>
    <property type="project" value="UniProtKB-EC"/>
</dbReference>
<keyword evidence="6 11" id="KW-0479">Metal-binding</keyword>
<evidence type="ECO:0000256" key="10">
    <source>
        <dbReference type="ARBA" id="ARBA00048951"/>
    </source>
</evidence>
<feature type="binding site" evidence="11">
    <location>
        <position position="371"/>
    </location>
    <ligand>
        <name>(2R)-2-phosphoglycerate</name>
        <dbReference type="ChEBI" id="CHEBI:58289"/>
    </ligand>
</feature>
<dbReference type="SMART" id="SM01192">
    <property type="entry name" value="Enolase_C"/>
    <property type="match status" value="1"/>
</dbReference>
<keyword evidence="5 11" id="KW-0964">Secreted</keyword>
<dbReference type="Gene3D" id="3.30.390.10">
    <property type="entry name" value="Enolase-like, N-terminal domain"/>
    <property type="match status" value="1"/>
</dbReference>
<accession>A0ABW4SDB5</accession>
<keyword evidence="15" id="KW-1185">Reference proteome</keyword>
<dbReference type="PIRSF" id="PIRSF001400">
    <property type="entry name" value="Enolase"/>
    <property type="match status" value="1"/>
</dbReference>
<evidence type="ECO:0000256" key="7">
    <source>
        <dbReference type="ARBA" id="ARBA00022842"/>
    </source>
</evidence>
<dbReference type="SUPFAM" id="SSF54826">
    <property type="entry name" value="Enolase N-terminal domain-like"/>
    <property type="match status" value="1"/>
</dbReference>
<dbReference type="RefSeq" id="WP_381535589.1">
    <property type="nucleotide sequence ID" value="NZ_JBHUGI010000005.1"/>
</dbReference>
<evidence type="ECO:0000256" key="9">
    <source>
        <dbReference type="ARBA" id="ARBA00023239"/>
    </source>
</evidence>
<keyword evidence="11" id="KW-0963">Cytoplasm</keyword>
<dbReference type="CDD" id="cd03313">
    <property type="entry name" value="enolase"/>
    <property type="match status" value="1"/>
</dbReference>
<evidence type="ECO:0000256" key="3">
    <source>
        <dbReference type="ARBA" id="ARBA00012058"/>
    </source>
</evidence>
<comment type="subcellular location">
    <subcellularLocation>
        <location evidence="11">Cytoplasm</location>
    </subcellularLocation>
    <subcellularLocation>
        <location evidence="11">Secreted</location>
    </subcellularLocation>
    <subcellularLocation>
        <location evidence="11">Cell surface</location>
    </subcellularLocation>
    <text evidence="11">Fractions of enolase are present in both the cytoplasm and on the cell surface.</text>
</comment>
<evidence type="ECO:0000256" key="1">
    <source>
        <dbReference type="ARBA" id="ARBA00005031"/>
    </source>
</evidence>
<feature type="active site" description="Proton acceptor" evidence="11">
    <location>
        <position position="341"/>
    </location>
</feature>
<evidence type="ECO:0000256" key="6">
    <source>
        <dbReference type="ARBA" id="ARBA00022723"/>
    </source>
</evidence>
<dbReference type="SFLD" id="SFLDS00001">
    <property type="entry name" value="Enolase"/>
    <property type="match status" value="1"/>
</dbReference>
<feature type="binding site" evidence="11">
    <location>
        <position position="289"/>
    </location>
    <ligand>
        <name>Mg(2+)</name>
        <dbReference type="ChEBI" id="CHEBI:18420"/>
    </ligand>
</feature>
<dbReference type="SUPFAM" id="SSF51604">
    <property type="entry name" value="Enolase C-terminal domain-like"/>
    <property type="match status" value="1"/>
</dbReference>
<dbReference type="Pfam" id="PF00113">
    <property type="entry name" value="Enolase_C"/>
    <property type="match status" value="1"/>
</dbReference>
<evidence type="ECO:0000256" key="11">
    <source>
        <dbReference type="HAMAP-Rule" id="MF_00318"/>
    </source>
</evidence>
<feature type="domain" description="Enolase N-terminal" evidence="13">
    <location>
        <begin position="4"/>
        <end position="136"/>
    </location>
</feature>
<feature type="domain" description="Enolase C-terminal TIM barrel" evidence="12">
    <location>
        <begin position="141"/>
        <end position="429"/>
    </location>
</feature>
<proteinExistence type="inferred from homology"/>
<feature type="binding site" evidence="11">
    <location>
        <position position="165"/>
    </location>
    <ligand>
        <name>(2R)-2-phosphoglycerate</name>
        <dbReference type="ChEBI" id="CHEBI:58289"/>
    </ligand>
</feature>
<organism evidence="14 15">
    <name type="scientific">Sporosarcina siberiensis</name>
    <dbReference type="NCBI Taxonomy" id="1365606"/>
    <lineage>
        <taxon>Bacteria</taxon>
        <taxon>Bacillati</taxon>
        <taxon>Bacillota</taxon>
        <taxon>Bacilli</taxon>
        <taxon>Bacillales</taxon>
        <taxon>Caryophanaceae</taxon>
        <taxon>Sporosarcina</taxon>
    </lineage>
</organism>
<dbReference type="PRINTS" id="PR00148">
    <property type="entry name" value="ENOLASE"/>
</dbReference>
<dbReference type="NCBIfam" id="TIGR01060">
    <property type="entry name" value="eno"/>
    <property type="match status" value="1"/>
</dbReference>
<dbReference type="PROSITE" id="PS00164">
    <property type="entry name" value="ENOLASE"/>
    <property type="match status" value="1"/>
</dbReference>
<comment type="catalytic activity">
    <reaction evidence="10">
        <text>(2R)-2-phosphoglycerate = phosphoenolpyruvate + H2O</text>
        <dbReference type="Rhea" id="RHEA:10164"/>
        <dbReference type="ChEBI" id="CHEBI:15377"/>
        <dbReference type="ChEBI" id="CHEBI:58289"/>
        <dbReference type="ChEBI" id="CHEBI:58702"/>
        <dbReference type="EC" id="4.2.1.11"/>
    </reaction>
    <physiologicalReaction direction="left-to-right" evidence="10">
        <dbReference type="Rhea" id="RHEA:10165"/>
    </physiologicalReaction>
</comment>
<comment type="pathway">
    <text evidence="1 11">Carbohydrate degradation; glycolysis; pyruvate from D-glyceraldehyde 3-phosphate: step 4/5.</text>
</comment>
<feature type="binding site" evidence="11">
    <location>
        <position position="392"/>
    </location>
    <ligand>
        <name>(2R)-2-phosphoglycerate</name>
        <dbReference type="ChEBI" id="CHEBI:58289"/>
    </ligand>
</feature>
<dbReference type="InterPro" id="IPR036849">
    <property type="entry name" value="Enolase-like_C_sf"/>
</dbReference>
<dbReference type="SMART" id="SM01193">
    <property type="entry name" value="Enolase_N"/>
    <property type="match status" value="1"/>
</dbReference>
<dbReference type="Pfam" id="PF03952">
    <property type="entry name" value="Enolase_N"/>
    <property type="match status" value="1"/>
</dbReference>
<comment type="similarity">
    <text evidence="2 11">Belongs to the enolase family.</text>
</comment>
<feature type="binding site" evidence="11">
    <location>
        <position position="316"/>
    </location>
    <ligand>
        <name>Mg(2+)</name>
        <dbReference type="ChEBI" id="CHEBI:18420"/>
    </ligand>
</feature>
<gene>
    <name evidence="11 14" type="primary">eno</name>
    <name evidence="14" type="ORF">ACFSFY_02410</name>
</gene>
<comment type="function">
    <text evidence="11">Catalyzes the reversible conversion of 2-phosphoglycerate (2-PG) into phosphoenolpyruvate (PEP). It is essential for the degradation of carbohydrates via glycolysis.</text>
</comment>
<evidence type="ECO:0000256" key="2">
    <source>
        <dbReference type="ARBA" id="ARBA00009604"/>
    </source>
</evidence>
<keyword evidence="8 11" id="KW-0324">Glycolysis</keyword>
<keyword evidence="9 11" id="KW-0456">Lyase</keyword>
<dbReference type="SFLD" id="SFLDF00002">
    <property type="entry name" value="enolase"/>
    <property type="match status" value="1"/>
</dbReference>
<evidence type="ECO:0000259" key="12">
    <source>
        <dbReference type="SMART" id="SM01192"/>
    </source>
</evidence>
<comment type="cofactor">
    <cofactor evidence="11">
        <name>Mg(2+)</name>
        <dbReference type="ChEBI" id="CHEBI:18420"/>
    </cofactor>
    <text evidence="11">Binds a second Mg(2+) ion via substrate during catalysis.</text>
</comment>
<feature type="binding site" evidence="11">
    <location>
        <position position="244"/>
    </location>
    <ligand>
        <name>Mg(2+)</name>
        <dbReference type="ChEBI" id="CHEBI:18420"/>
    </ligand>
</feature>
<evidence type="ECO:0000256" key="4">
    <source>
        <dbReference type="ARBA" id="ARBA00017068"/>
    </source>
</evidence>
<dbReference type="InterPro" id="IPR020811">
    <property type="entry name" value="Enolase_N"/>
</dbReference>
<feature type="active site" description="Proton donor" evidence="11">
    <location>
        <position position="207"/>
    </location>
</feature>
<dbReference type="InterPro" id="IPR020809">
    <property type="entry name" value="Enolase_CS"/>
</dbReference>
<dbReference type="PANTHER" id="PTHR11902:SF1">
    <property type="entry name" value="ENOLASE"/>
    <property type="match status" value="1"/>
</dbReference>
<dbReference type="Proteomes" id="UP001597218">
    <property type="component" value="Unassembled WGS sequence"/>
</dbReference>
<dbReference type="InterPro" id="IPR029017">
    <property type="entry name" value="Enolase-like_N"/>
</dbReference>
<dbReference type="EMBL" id="JBHUGI010000005">
    <property type="protein sequence ID" value="MFD1926929.1"/>
    <property type="molecule type" value="Genomic_DNA"/>
</dbReference>
<dbReference type="Gene3D" id="3.20.20.120">
    <property type="entry name" value="Enolase-like C-terminal domain"/>
    <property type="match status" value="1"/>
</dbReference>
<dbReference type="PANTHER" id="PTHR11902">
    <property type="entry name" value="ENOLASE"/>
    <property type="match status" value="1"/>
</dbReference>
<evidence type="ECO:0000313" key="15">
    <source>
        <dbReference type="Proteomes" id="UP001597218"/>
    </source>
</evidence>
<evidence type="ECO:0000256" key="8">
    <source>
        <dbReference type="ARBA" id="ARBA00023152"/>
    </source>
</evidence>
<evidence type="ECO:0000313" key="14">
    <source>
        <dbReference type="EMBL" id="MFD1926929.1"/>
    </source>
</evidence>
<dbReference type="InterPro" id="IPR000941">
    <property type="entry name" value="Enolase"/>
</dbReference>
<evidence type="ECO:0000259" key="13">
    <source>
        <dbReference type="SMART" id="SM01193"/>
    </source>
</evidence>